<dbReference type="EMBL" id="JAKELL010000010">
    <property type="protein sequence ID" value="KAH8996033.1"/>
    <property type="molecule type" value="Genomic_DNA"/>
</dbReference>
<evidence type="ECO:0000313" key="3">
    <source>
        <dbReference type="Proteomes" id="UP001201163"/>
    </source>
</evidence>
<sequence>MQTLRLWVTLATEATKAEGGMLRRLALWSTDTTSAWTLEGRGYRCPHTAVIQTATNSPSSSLPTEAAKAEEGPSRLALWTRPPLGSALSRVVFPSGAQWEPEAWEWSHSLRLNLFFFEEKSGSPDRQPLFI</sequence>
<keyword evidence="3" id="KW-1185">Reference proteome</keyword>
<gene>
    <name evidence="2" type="ORF">EDB92DRAFT_1814485</name>
</gene>
<accession>A0AAD4LMC6</accession>
<protein>
    <submittedName>
        <fullName evidence="2">Uncharacterized protein</fullName>
    </submittedName>
</protein>
<name>A0AAD4LMC6_9AGAM</name>
<dbReference type="Proteomes" id="UP001201163">
    <property type="component" value="Unassembled WGS sequence"/>
</dbReference>
<feature type="region of interest" description="Disordered" evidence="1">
    <location>
        <begin position="54"/>
        <end position="74"/>
    </location>
</feature>
<comment type="caution">
    <text evidence="2">The sequence shown here is derived from an EMBL/GenBank/DDBJ whole genome shotgun (WGS) entry which is preliminary data.</text>
</comment>
<organism evidence="2 3">
    <name type="scientific">Lactarius akahatsu</name>
    <dbReference type="NCBI Taxonomy" id="416441"/>
    <lineage>
        <taxon>Eukaryota</taxon>
        <taxon>Fungi</taxon>
        <taxon>Dikarya</taxon>
        <taxon>Basidiomycota</taxon>
        <taxon>Agaricomycotina</taxon>
        <taxon>Agaricomycetes</taxon>
        <taxon>Russulales</taxon>
        <taxon>Russulaceae</taxon>
        <taxon>Lactarius</taxon>
    </lineage>
</organism>
<reference evidence="2" key="1">
    <citation type="submission" date="2022-01" db="EMBL/GenBank/DDBJ databases">
        <title>Comparative genomics reveals a dynamic genome evolution in the ectomycorrhizal milk-cap (Lactarius) mushrooms.</title>
        <authorList>
            <consortium name="DOE Joint Genome Institute"/>
            <person name="Lebreton A."/>
            <person name="Tang N."/>
            <person name="Kuo A."/>
            <person name="LaButti K."/>
            <person name="Drula E."/>
            <person name="Barry K."/>
            <person name="Clum A."/>
            <person name="Lipzen A."/>
            <person name="Mousain D."/>
            <person name="Ng V."/>
            <person name="Wang R."/>
            <person name="Wang X."/>
            <person name="Dai Y."/>
            <person name="Henrissat B."/>
            <person name="Grigoriev I.V."/>
            <person name="Guerin-Laguette A."/>
            <person name="Yu F."/>
            <person name="Martin F.M."/>
        </authorList>
    </citation>
    <scope>NUCLEOTIDE SEQUENCE</scope>
    <source>
        <strain evidence="2">QP</strain>
    </source>
</reference>
<evidence type="ECO:0000256" key="1">
    <source>
        <dbReference type="SAM" id="MobiDB-lite"/>
    </source>
</evidence>
<feature type="compositionally biased region" description="Polar residues" evidence="1">
    <location>
        <begin position="54"/>
        <end position="63"/>
    </location>
</feature>
<proteinExistence type="predicted"/>
<evidence type="ECO:0000313" key="2">
    <source>
        <dbReference type="EMBL" id="KAH8996033.1"/>
    </source>
</evidence>
<dbReference type="AlphaFoldDB" id="A0AAD4LMC6"/>